<evidence type="ECO:0000313" key="1">
    <source>
        <dbReference type="EMBL" id="GFT13061.1"/>
    </source>
</evidence>
<proteinExistence type="predicted"/>
<comment type="caution">
    <text evidence="1">The sequence shown here is derived from an EMBL/GenBank/DDBJ whole genome shotgun (WGS) entry which is preliminary data.</text>
</comment>
<name>A0A8X6TG18_NEPPI</name>
<dbReference type="Proteomes" id="UP000887013">
    <property type="component" value="Unassembled WGS sequence"/>
</dbReference>
<accession>A0A8X6TG18</accession>
<gene>
    <name evidence="1" type="ORF">NPIL_440411</name>
</gene>
<keyword evidence="2" id="KW-1185">Reference proteome</keyword>
<dbReference type="OrthoDB" id="10436092at2759"/>
<organism evidence="1 2">
    <name type="scientific">Nephila pilipes</name>
    <name type="common">Giant wood spider</name>
    <name type="synonym">Nephila maculata</name>
    <dbReference type="NCBI Taxonomy" id="299642"/>
    <lineage>
        <taxon>Eukaryota</taxon>
        <taxon>Metazoa</taxon>
        <taxon>Ecdysozoa</taxon>
        <taxon>Arthropoda</taxon>
        <taxon>Chelicerata</taxon>
        <taxon>Arachnida</taxon>
        <taxon>Araneae</taxon>
        <taxon>Araneomorphae</taxon>
        <taxon>Entelegynae</taxon>
        <taxon>Araneoidea</taxon>
        <taxon>Nephilidae</taxon>
        <taxon>Nephila</taxon>
    </lineage>
</organism>
<protein>
    <submittedName>
        <fullName evidence="1">Uncharacterized protein</fullName>
    </submittedName>
</protein>
<reference evidence="1" key="1">
    <citation type="submission" date="2020-08" db="EMBL/GenBank/DDBJ databases">
        <title>Multicomponent nature underlies the extraordinary mechanical properties of spider dragline silk.</title>
        <authorList>
            <person name="Kono N."/>
            <person name="Nakamura H."/>
            <person name="Mori M."/>
            <person name="Yoshida Y."/>
            <person name="Ohtoshi R."/>
            <person name="Malay A.D."/>
            <person name="Moran D.A.P."/>
            <person name="Tomita M."/>
            <person name="Numata K."/>
            <person name="Arakawa K."/>
        </authorList>
    </citation>
    <scope>NUCLEOTIDE SEQUENCE</scope>
</reference>
<dbReference type="AlphaFoldDB" id="A0A8X6TG18"/>
<evidence type="ECO:0000313" key="2">
    <source>
        <dbReference type="Proteomes" id="UP000887013"/>
    </source>
</evidence>
<sequence length="111" mass="12478">MYLKPIQKFHPGLLAHFPTRLFVIPHLQPETHSKRNIAAFLALCPKVASETEEGTSIAPDLNHPRSVTPREFCPNSYGVVDTVIDSLFNTTTTYATFFVLCNCKIDRCLLT</sequence>
<dbReference type="EMBL" id="BMAW01104193">
    <property type="protein sequence ID" value="GFT13061.1"/>
    <property type="molecule type" value="Genomic_DNA"/>
</dbReference>